<dbReference type="Proteomes" id="UP001187682">
    <property type="component" value="Unassembled WGS sequence"/>
</dbReference>
<evidence type="ECO:0000313" key="2">
    <source>
        <dbReference type="EMBL" id="SPO00079.1"/>
    </source>
</evidence>
<keyword evidence="3" id="KW-1185">Reference proteome</keyword>
<evidence type="ECO:0000256" key="1">
    <source>
        <dbReference type="SAM" id="MobiDB-lite"/>
    </source>
</evidence>
<evidence type="ECO:0008006" key="4">
    <source>
        <dbReference type="Google" id="ProtNLM"/>
    </source>
</evidence>
<name>A0AAE8MTB5_9PEZI</name>
<dbReference type="PANTHER" id="PTHR13211">
    <property type="entry name" value="TELOMERASE CAJAL BODY PROTEIN 1"/>
    <property type="match status" value="1"/>
</dbReference>
<dbReference type="Gene3D" id="2.130.10.10">
    <property type="entry name" value="YVTN repeat-like/Quinoprotein amine dehydrogenase"/>
    <property type="match status" value="1"/>
</dbReference>
<reference evidence="2" key="1">
    <citation type="submission" date="2018-03" db="EMBL/GenBank/DDBJ databases">
        <authorList>
            <person name="Guldener U."/>
        </authorList>
    </citation>
    <scope>NUCLEOTIDE SEQUENCE</scope>
</reference>
<protein>
    <recommendedName>
        <fullName evidence="4">WD40 domain-containing protein</fullName>
    </recommendedName>
</protein>
<evidence type="ECO:0000313" key="3">
    <source>
        <dbReference type="Proteomes" id="UP001187682"/>
    </source>
</evidence>
<dbReference type="EMBL" id="ONZQ02000003">
    <property type="protein sequence ID" value="SPO00079.1"/>
    <property type="molecule type" value="Genomic_DNA"/>
</dbReference>
<dbReference type="PANTHER" id="PTHR13211:SF0">
    <property type="entry name" value="TELOMERASE CAJAL BODY PROTEIN 1"/>
    <property type="match status" value="1"/>
</dbReference>
<proteinExistence type="predicted"/>
<dbReference type="SUPFAM" id="SSF50978">
    <property type="entry name" value="WD40 repeat-like"/>
    <property type="match status" value="1"/>
</dbReference>
<gene>
    <name evidence="2" type="ORF">DNG_02931</name>
</gene>
<dbReference type="InterPro" id="IPR015943">
    <property type="entry name" value="WD40/YVTN_repeat-like_dom_sf"/>
</dbReference>
<comment type="caution">
    <text evidence="2">The sequence shown here is derived from an EMBL/GenBank/DDBJ whole genome shotgun (WGS) entry which is preliminary data.</text>
</comment>
<accession>A0AAE8MTB5</accession>
<feature type="region of interest" description="Disordered" evidence="1">
    <location>
        <begin position="1"/>
        <end position="37"/>
    </location>
</feature>
<organism evidence="2 3">
    <name type="scientific">Cephalotrichum gorgonifer</name>
    <dbReference type="NCBI Taxonomy" id="2041049"/>
    <lineage>
        <taxon>Eukaryota</taxon>
        <taxon>Fungi</taxon>
        <taxon>Dikarya</taxon>
        <taxon>Ascomycota</taxon>
        <taxon>Pezizomycotina</taxon>
        <taxon>Sordariomycetes</taxon>
        <taxon>Hypocreomycetidae</taxon>
        <taxon>Microascales</taxon>
        <taxon>Microascaceae</taxon>
        <taxon>Cephalotrichum</taxon>
    </lineage>
</organism>
<dbReference type="InterPro" id="IPR051150">
    <property type="entry name" value="SWT21/TCAB1_mRNA_Telomere"/>
</dbReference>
<dbReference type="AlphaFoldDB" id="A0AAE8MTB5"/>
<sequence>MASPPPQTPEEARDDRPPPRLLASANPTTSRPGDTPDLFRTVQFSADGTTLLGSTWNHYLTSYVLPQDLLSPDSAPHHLSPQGTVHLHSPIRSLAPSPLFSLSDPSSQTALVATNDHPIQLHHLFPYSPDTSRIASYKLINASTEAYITPTSLLWPSPGSIFLCGSANRLDVFDVSREGEEGHYTTLQTTARPSSGRVHGWKGTISALAASPPDAGPSSVLAAGSWNRWVGLYDYLRTPAPISHWSLAGVVDPSSGTEIPGSGVVQTIWSPCGRYLAINERNSHGVVLYDIRGGHKLLGVLGPRDAGTQMRLACDVFATGADASERGQFELWGGTLDGSVKVWENAGVSPGREDSRRSWEWKAHEAPVTNTALHPSGSVVVTSAGTFGSPSDSVVDSMVGRLNGDGVAEMPMTHVTPDTSFKIWECAA</sequence>
<dbReference type="InterPro" id="IPR036322">
    <property type="entry name" value="WD40_repeat_dom_sf"/>
</dbReference>